<dbReference type="RefSeq" id="WP_089866251.1">
    <property type="nucleotide sequence ID" value="NZ_FOTC01000001.1"/>
</dbReference>
<feature type="domain" description="PAC" evidence="4">
    <location>
        <begin position="206"/>
        <end position="258"/>
    </location>
</feature>
<protein>
    <recommendedName>
        <fullName evidence="7">PAS domain S-box-containing protein</fullName>
    </recommendedName>
</protein>
<dbReference type="SUPFAM" id="SSF55781">
    <property type="entry name" value="GAF domain-like"/>
    <property type="match status" value="1"/>
</dbReference>
<dbReference type="Pfam" id="PF13188">
    <property type="entry name" value="PAS_8"/>
    <property type="match status" value="1"/>
</dbReference>
<evidence type="ECO:0000259" key="4">
    <source>
        <dbReference type="PROSITE" id="PS50113"/>
    </source>
</evidence>
<dbReference type="Pfam" id="PF13426">
    <property type="entry name" value="PAS_9"/>
    <property type="match status" value="1"/>
</dbReference>
<feature type="domain" description="PAS" evidence="3">
    <location>
        <begin position="150"/>
        <end position="187"/>
    </location>
</feature>
<dbReference type="SUPFAM" id="SSF55785">
    <property type="entry name" value="PYP-like sensor domain (PAS domain)"/>
    <property type="match status" value="2"/>
</dbReference>
<evidence type="ECO:0000256" key="1">
    <source>
        <dbReference type="ARBA" id="ARBA00023015"/>
    </source>
</evidence>
<dbReference type="EMBL" id="FOTC01000001">
    <property type="protein sequence ID" value="SFK75207.1"/>
    <property type="molecule type" value="Genomic_DNA"/>
</dbReference>
<reference evidence="6" key="1">
    <citation type="submission" date="2016-10" db="EMBL/GenBank/DDBJ databases">
        <authorList>
            <person name="Varghese N."/>
            <person name="Submissions S."/>
        </authorList>
    </citation>
    <scope>NUCLEOTIDE SEQUENCE [LARGE SCALE GENOMIC DNA]</scope>
    <source>
        <strain evidence="6">CGMCC 1.7738</strain>
    </source>
</reference>
<dbReference type="AlphaFoldDB" id="A0A1I4C490"/>
<dbReference type="InterPro" id="IPR031803">
    <property type="entry name" value="BAT_GAF/HTH-assoc"/>
</dbReference>
<keyword evidence="2" id="KW-0804">Transcription</keyword>
<dbReference type="InterPro" id="IPR007050">
    <property type="entry name" value="HTH_bacterioopsin"/>
</dbReference>
<dbReference type="CDD" id="cd00130">
    <property type="entry name" value="PAS"/>
    <property type="match status" value="1"/>
</dbReference>
<dbReference type="InterPro" id="IPR035965">
    <property type="entry name" value="PAS-like_dom_sf"/>
</dbReference>
<accession>A0A1I4C490</accession>
<dbReference type="Proteomes" id="UP000199607">
    <property type="component" value="Unassembled WGS sequence"/>
</dbReference>
<dbReference type="Gene3D" id="3.30.450.20">
    <property type="entry name" value="PAS domain"/>
    <property type="match status" value="2"/>
</dbReference>
<dbReference type="PROSITE" id="PS50112">
    <property type="entry name" value="PAS"/>
    <property type="match status" value="1"/>
</dbReference>
<dbReference type="NCBIfam" id="TIGR00229">
    <property type="entry name" value="sensory_box"/>
    <property type="match status" value="1"/>
</dbReference>
<dbReference type="SMART" id="SM00091">
    <property type="entry name" value="PAS"/>
    <property type="match status" value="2"/>
</dbReference>
<dbReference type="PROSITE" id="PS50113">
    <property type="entry name" value="PAC"/>
    <property type="match status" value="1"/>
</dbReference>
<evidence type="ECO:0000259" key="3">
    <source>
        <dbReference type="PROSITE" id="PS50112"/>
    </source>
</evidence>
<dbReference type="Pfam" id="PF15915">
    <property type="entry name" value="BAT"/>
    <property type="match status" value="1"/>
</dbReference>
<evidence type="ECO:0000256" key="2">
    <source>
        <dbReference type="ARBA" id="ARBA00023163"/>
    </source>
</evidence>
<sequence>MPSNGHSETRERGLLSPEVVFERLPGVVYVTDTADRLLAWNDGFAAFTGYDDDALASMERSDVLRSTTADHADGDETTVHGTVRTASGEEVSCEYTERQLTDEAGIVVGRCGVVHPLDVPSESAPSTQHDGTRGFESAVASIPDVALVHLTSTGGILTWNEGARRLHGYRPDEILGQHVSVLYTPDDVDAGVPDRLLAEAETDGHAEAEGWCVRKDGSSFWATVGLTPVSDDQGRHGGFTLLLRDSTFQHEQAIRLRRQQDELEALNLLSDLVRTLVRHVAEGSTQESIEQVVCQRLAGADRYLSAVVVELELDGERLTSRVSAGDDGAHDAITQAARDSGLAMSTGEVFRTNHSLAPVAFSTDSEVPDSVRRVAADYGVSAALAVPLSFGDTVYAVLVVYSADSMAFTEREQSGFEVLGRTVGFAMNASQNLALLFADSLVELEFRSTDRSSFFVDLSIRYACTCRLDGQVLAADDRLLQYVTVTGVDPTTVLELAEAREEFQAVRLVTAEEDSCLLEIAVSISGLKRLLDVGAYVRSAVIEDGVATIVADIAKGQNVRSVVRAFQSVYPDSTLVSKRDYDRPTHTVSEFRQQLAGNLTDRQRAALRTAYLAGYFDWPRGSTAEEVATAMDISSATLHYHLRRAQYELIEMYLNEGDG</sequence>
<organism evidence="5 6">
    <name type="scientific">Halogranum rubrum</name>
    <dbReference type="NCBI Taxonomy" id="553466"/>
    <lineage>
        <taxon>Archaea</taxon>
        <taxon>Methanobacteriati</taxon>
        <taxon>Methanobacteriota</taxon>
        <taxon>Stenosarchaea group</taxon>
        <taxon>Halobacteria</taxon>
        <taxon>Halobacteriales</taxon>
        <taxon>Haloferacaceae</taxon>
    </lineage>
</organism>
<keyword evidence="1" id="KW-0805">Transcription regulation</keyword>
<evidence type="ECO:0000313" key="6">
    <source>
        <dbReference type="Proteomes" id="UP000199607"/>
    </source>
</evidence>
<proteinExistence type="predicted"/>
<dbReference type="InterPro" id="IPR003018">
    <property type="entry name" value="GAF"/>
</dbReference>
<dbReference type="InterPro" id="IPR000700">
    <property type="entry name" value="PAS-assoc_C"/>
</dbReference>
<dbReference type="Pfam" id="PF04967">
    <property type="entry name" value="HTH_10"/>
    <property type="match status" value="1"/>
</dbReference>
<gene>
    <name evidence="5" type="ORF">SAMN04487950_0918</name>
</gene>
<dbReference type="PANTHER" id="PTHR34236">
    <property type="entry name" value="DIMETHYL SULFOXIDE REDUCTASE TRANSCRIPTIONAL ACTIVATOR"/>
    <property type="match status" value="1"/>
</dbReference>
<dbReference type="SMART" id="SM00065">
    <property type="entry name" value="GAF"/>
    <property type="match status" value="1"/>
</dbReference>
<evidence type="ECO:0008006" key="7">
    <source>
        <dbReference type="Google" id="ProtNLM"/>
    </source>
</evidence>
<dbReference type="InterPro" id="IPR029016">
    <property type="entry name" value="GAF-like_dom_sf"/>
</dbReference>
<dbReference type="InterPro" id="IPR000014">
    <property type="entry name" value="PAS"/>
</dbReference>
<dbReference type="Pfam" id="PF13185">
    <property type="entry name" value="GAF_2"/>
    <property type="match status" value="1"/>
</dbReference>
<keyword evidence="6" id="KW-1185">Reference proteome</keyword>
<name>A0A1I4C490_9EURY</name>
<dbReference type="Gene3D" id="3.30.450.40">
    <property type="match status" value="1"/>
</dbReference>
<dbReference type="PANTHER" id="PTHR34236:SF1">
    <property type="entry name" value="DIMETHYL SULFOXIDE REDUCTASE TRANSCRIPTIONAL ACTIVATOR"/>
    <property type="match status" value="1"/>
</dbReference>
<evidence type="ECO:0000313" key="5">
    <source>
        <dbReference type="EMBL" id="SFK75207.1"/>
    </source>
</evidence>
<dbReference type="STRING" id="553466.SAMN04487950_0918"/>